<feature type="compositionally biased region" description="Basic and acidic residues" evidence="1">
    <location>
        <begin position="19"/>
        <end position="37"/>
    </location>
</feature>
<dbReference type="AlphaFoldDB" id="A0ABD2C821"/>
<dbReference type="EMBL" id="JAYRBN010000059">
    <property type="protein sequence ID" value="KAL2741154.1"/>
    <property type="molecule type" value="Genomic_DNA"/>
</dbReference>
<name>A0ABD2C821_VESMC</name>
<accession>A0ABD2C821</accession>
<sequence>MVPVSLGRPDDGGAGGYRIDGRRKSGGDVGGEAERGRPLTITSKRSQRRGLFQQLLIAYQEMEYRLEHSRFSVGFQKEVYDAQVNVWSNPVL</sequence>
<evidence type="ECO:0000313" key="3">
    <source>
        <dbReference type="Proteomes" id="UP001607303"/>
    </source>
</evidence>
<feature type="region of interest" description="Disordered" evidence="1">
    <location>
        <begin position="1"/>
        <end position="42"/>
    </location>
</feature>
<keyword evidence="3" id="KW-1185">Reference proteome</keyword>
<reference evidence="2 3" key="1">
    <citation type="journal article" date="2024" name="Ann. Entomol. Soc. Am.">
        <title>Genomic analyses of the southern and eastern yellowjacket wasps (Hymenoptera: Vespidae) reveal evolutionary signatures of social life.</title>
        <authorList>
            <person name="Catto M.A."/>
            <person name="Caine P.B."/>
            <person name="Orr S.E."/>
            <person name="Hunt B.G."/>
            <person name="Goodisman M.A.D."/>
        </authorList>
    </citation>
    <scope>NUCLEOTIDE SEQUENCE [LARGE SCALE GENOMIC DNA]</scope>
    <source>
        <strain evidence="2">232</strain>
        <tissue evidence="2">Head and thorax</tissue>
    </source>
</reference>
<protein>
    <submittedName>
        <fullName evidence="2">Uncharacterized protein</fullName>
    </submittedName>
</protein>
<dbReference type="Proteomes" id="UP001607303">
    <property type="component" value="Unassembled WGS sequence"/>
</dbReference>
<evidence type="ECO:0000313" key="2">
    <source>
        <dbReference type="EMBL" id="KAL2741154.1"/>
    </source>
</evidence>
<organism evidence="2 3">
    <name type="scientific">Vespula maculifrons</name>
    <name type="common">Eastern yellow jacket</name>
    <name type="synonym">Wasp</name>
    <dbReference type="NCBI Taxonomy" id="7453"/>
    <lineage>
        <taxon>Eukaryota</taxon>
        <taxon>Metazoa</taxon>
        <taxon>Ecdysozoa</taxon>
        <taxon>Arthropoda</taxon>
        <taxon>Hexapoda</taxon>
        <taxon>Insecta</taxon>
        <taxon>Pterygota</taxon>
        <taxon>Neoptera</taxon>
        <taxon>Endopterygota</taxon>
        <taxon>Hymenoptera</taxon>
        <taxon>Apocrita</taxon>
        <taxon>Aculeata</taxon>
        <taxon>Vespoidea</taxon>
        <taxon>Vespidae</taxon>
        <taxon>Vespinae</taxon>
        <taxon>Vespula</taxon>
    </lineage>
</organism>
<evidence type="ECO:0000256" key="1">
    <source>
        <dbReference type="SAM" id="MobiDB-lite"/>
    </source>
</evidence>
<gene>
    <name evidence="2" type="ORF">V1477_010215</name>
</gene>
<comment type="caution">
    <text evidence="2">The sequence shown here is derived from an EMBL/GenBank/DDBJ whole genome shotgun (WGS) entry which is preliminary data.</text>
</comment>
<proteinExistence type="predicted"/>